<dbReference type="SUPFAM" id="SSF46689">
    <property type="entry name" value="Homeodomain-like"/>
    <property type="match status" value="1"/>
</dbReference>
<sequence length="216" mass="23025">MKQQSAVDVAKDGRSSRWDSHRETRRDALIAESRKIIHRLGPDASMDDLAQAAGTSKSVFYRYFGDKAGLQTAVGELVIADIGATLSQALTSAGGARAGITAMVNAYLAMAEASPNVYAFVTAPSAGRAVGIDEFSGFFSAIARMLVDALPAAFRRGPGASGYADAWAFSAIGMVRFSGEWWMARRGTGAPGRSDMAHRIAEWLWSGLDNELGKTR</sequence>
<dbReference type="GO" id="GO:0000976">
    <property type="term" value="F:transcription cis-regulatory region binding"/>
    <property type="evidence" value="ECO:0007669"/>
    <property type="project" value="TreeGrafter"/>
</dbReference>
<protein>
    <submittedName>
        <fullName evidence="5">AcrR family transcriptional regulator</fullName>
    </submittedName>
</protein>
<organism evidence="5 6">
    <name type="scientific">Spelaeicoccus albus</name>
    <dbReference type="NCBI Taxonomy" id="1280376"/>
    <lineage>
        <taxon>Bacteria</taxon>
        <taxon>Bacillati</taxon>
        <taxon>Actinomycetota</taxon>
        <taxon>Actinomycetes</taxon>
        <taxon>Micrococcales</taxon>
        <taxon>Brevibacteriaceae</taxon>
        <taxon>Spelaeicoccus</taxon>
    </lineage>
</organism>
<evidence type="ECO:0000256" key="3">
    <source>
        <dbReference type="SAM" id="MobiDB-lite"/>
    </source>
</evidence>
<dbReference type="AlphaFoldDB" id="A0A7Z0IIK7"/>
<dbReference type="Proteomes" id="UP000539111">
    <property type="component" value="Unassembled WGS sequence"/>
</dbReference>
<dbReference type="PANTHER" id="PTHR30055">
    <property type="entry name" value="HTH-TYPE TRANSCRIPTIONAL REGULATOR RUTR"/>
    <property type="match status" value="1"/>
</dbReference>
<name>A0A7Z0IIK7_9MICO</name>
<dbReference type="Pfam" id="PF00440">
    <property type="entry name" value="TetR_N"/>
    <property type="match status" value="1"/>
</dbReference>
<feature type="DNA-binding region" description="H-T-H motif" evidence="2">
    <location>
        <begin position="45"/>
        <end position="64"/>
    </location>
</feature>
<gene>
    <name evidence="5" type="ORF">BJY26_002773</name>
</gene>
<dbReference type="PANTHER" id="PTHR30055:SF227">
    <property type="entry name" value="TRANSCRIPTIONAL REGULATORY PROTEIN (PROBABLY TETR-FAMILY)-RELATED"/>
    <property type="match status" value="1"/>
</dbReference>
<evidence type="ECO:0000256" key="1">
    <source>
        <dbReference type="ARBA" id="ARBA00023125"/>
    </source>
</evidence>
<accession>A0A7Z0IIK7</accession>
<dbReference type="InterPro" id="IPR045823">
    <property type="entry name" value="TetR_C_32"/>
</dbReference>
<feature type="domain" description="HTH tetR-type" evidence="4">
    <location>
        <begin position="23"/>
        <end position="82"/>
    </location>
</feature>
<evidence type="ECO:0000259" key="4">
    <source>
        <dbReference type="PROSITE" id="PS50977"/>
    </source>
</evidence>
<keyword evidence="6" id="KW-1185">Reference proteome</keyword>
<feature type="compositionally biased region" description="Basic and acidic residues" evidence="3">
    <location>
        <begin position="9"/>
        <end position="23"/>
    </location>
</feature>
<reference evidence="5 6" key="1">
    <citation type="submission" date="2020-07" db="EMBL/GenBank/DDBJ databases">
        <title>Sequencing the genomes of 1000 actinobacteria strains.</title>
        <authorList>
            <person name="Klenk H.-P."/>
        </authorList>
    </citation>
    <scope>NUCLEOTIDE SEQUENCE [LARGE SCALE GENOMIC DNA]</scope>
    <source>
        <strain evidence="5 6">DSM 26341</strain>
    </source>
</reference>
<evidence type="ECO:0000313" key="6">
    <source>
        <dbReference type="Proteomes" id="UP000539111"/>
    </source>
</evidence>
<dbReference type="SUPFAM" id="SSF48498">
    <property type="entry name" value="Tetracyclin repressor-like, C-terminal domain"/>
    <property type="match status" value="1"/>
</dbReference>
<dbReference type="Pfam" id="PF19344">
    <property type="entry name" value="TetR_C_32"/>
    <property type="match status" value="1"/>
</dbReference>
<dbReference type="RefSeq" id="WP_179428813.1">
    <property type="nucleotide sequence ID" value="NZ_JACBZP010000001.1"/>
</dbReference>
<evidence type="ECO:0000313" key="5">
    <source>
        <dbReference type="EMBL" id="NYI68467.1"/>
    </source>
</evidence>
<dbReference type="GO" id="GO:0003700">
    <property type="term" value="F:DNA-binding transcription factor activity"/>
    <property type="evidence" value="ECO:0007669"/>
    <property type="project" value="TreeGrafter"/>
</dbReference>
<dbReference type="InterPro" id="IPR050109">
    <property type="entry name" value="HTH-type_TetR-like_transc_reg"/>
</dbReference>
<keyword evidence="1 2" id="KW-0238">DNA-binding</keyword>
<dbReference type="EMBL" id="JACBZP010000001">
    <property type="protein sequence ID" value="NYI68467.1"/>
    <property type="molecule type" value="Genomic_DNA"/>
</dbReference>
<evidence type="ECO:0000256" key="2">
    <source>
        <dbReference type="PROSITE-ProRule" id="PRU00335"/>
    </source>
</evidence>
<comment type="caution">
    <text evidence="5">The sequence shown here is derived from an EMBL/GenBank/DDBJ whole genome shotgun (WGS) entry which is preliminary data.</text>
</comment>
<proteinExistence type="predicted"/>
<feature type="region of interest" description="Disordered" evidence="3">
    <location>
        <begin position="1"/>
        <end position="23"/>
    </location>
</feature>
<dbReference type="InterPro" id="IPR001647">
    <property type="entry name" value="HTH_TetR"/>
</dbReference>
<dbReference type="InterPro" id="IPR009057">
    <property type="entry name" value="Homeodomain-like_sf"/>
</dbReference>
<dbReference type="PROSITE" id="PS50977">
    <property type="entry name" value="HTH_TETR_2"/>
    <property type="match status" value="1"/>
</dbReference>
<dbReference type="InterPro" id="IPR036271">
    <property type="entry name" value="Tet_transcr_reg_TetR-rel_C_sf"/>
</dbReference>
<dbReference type="Gene3D" id="1.10.357.10">
    <property type="entry name" value="Tetracycline Repressor, domain 2"/>
    <property type="match status" value="1"/>
</dbReference>